<evidence type="ECO:0000256" key="5">
    <source>
        <dbReference type="PROSITE-ProRule" id="PRU01016"/>
    </source>
</evidence>
<dbReference type="InterPro" id="IPR018117">
    <property type="entry name" value="C5_DNA_meth_AS"/>
</dbReference>
<dbReference type="PROSITE" id="PS00095">
    <property type="entry name" value="C5_MTASE_2"/>
    <property type="match status" value="1"/>
</dbReference>
<dbReference type="KEGG" id="dsl:Dacsa_0749"/>
<dbReference type="InterPro" id="IPR050750">
    <property type="entry name" value="C5-MTase"/>
</dbReference>
<dbReference type="Gene3D" id="3.90.120.10">
    <property type="entry name" value="DNA Methylase, subunit A, domain 2"/>
    <property type="match status" value="1"/>
</dbReference>
<comment type="similarity">
    <text evidence="5 6">Belongs to the class I-like SAM-binding methyltransferase superfamily. C5-methyltransferase family.</text>
</comment>
<keyword evidence="2 5" id="KW-0808">Transferase</keyword>
<accession>K9YT19</accession>
<dbReference type="OrthoDB" id="9813719at2"/>
<dbReference type="Gene3D" id="3.40.50.150">
    <property type="entry name" value="Vaccinia Virus protein VP39"/>
    <property type="match status" value="2"/>
</dbReference>
<dbReference type="PROSITE" id="PS00094">
    <property type="entry name" value="C5_MTASE_1"/>
    <property type="match status" value="1"/>
</dbReference>
<dbReference type="NCBIfam" id="TIGR00675">
    <property type="entry name" value="dcm"/>
    <property type="match status" value="1"/>
</dbReference>
<dbReference type="HOGENOM" id="CLU_006958_0_3_3"/>
<protein>
    <recommendedName>
        <fullName evidence="7">Cytosine-specific methyltransferase</fullName>
        <ecNumber evidence="7">2.1.1.37</ecNumber>
    </recommendedName>
</protein>
<comment type="catalytic activity">
    <reaction evidence="7">
        <text>a 2'-deoxycytidine in DNA + S-adenosyl-L-methionine = a 5-methyl-2'-deoxycytidine in DNA + S-adenosyl-L-homocysteine + H(+)</text>
        <dbReference type="Rhea" id="RHEA:13681"/>
        <dbReference type="Rhea" id="RHEA-COMP:11369"/>
        <dbReference type="Rhea" id="RHEA-COMP:11370"/>
        <dbReference type="ChEBI" id="CHEBI:15378"/>
        <dbReference type="ChEBI" id="CHEBI:57856"/>
        <dbReference type="ChEBI" id="CHEBI:59789"/>
        <dbReference type="ChEBI" id="CHEBI:85452"/>
        <dbReference type="ChEBI" id="CHEBI:85454"/>
        <dbReference type="EC" id="2.1.1.37"/>
    </reaction>
</comment>
<dbReference type="InterPro" id="IPR031303">
    <property type="entry name" value="C5_meth_CS"/>
</dbReference>
<keyword evidence="4" id="KW-0680">Restriction system</keyword>
<sequence>MNPVISGEQLKLFNPHLLKSFCQNRFTFIDLFAGIGGFRIALEKLGGKCLGYSEIDRDAREVYQKNFINYVNSDEIDLGDVKQIHHLPWRIDLIVGGVPCQPWSIAGKSGGFDDPRGRLWFDVIRIVELNQPQGFIFENVKGLTDPRHQKSFSYILESLTNSGYQVQWKVLNSYDFGLPQDRQRVFIVGNKTLDNDRIFFDFPQPLKQKPKLYNAINHISCQEVIKTKFPPEILYGGKNKIPPARGRFQKIDELNDFFIFADIRGGHTTIHSWDLIRTSEREKYICEVLRKNRRSKKYGNKDGNPLSFADLLTLIPDLKLRELEKLVKKNIIHYKERGYEFVNSKISSGINGISKIFMPYADAISTLTATGTKVFVSKIAIPCQTPDEYKRLFIKEVYRKRRFKSLTVKDYAQLQGFPDYFIPHPEERTAKKQFGNAVSVPVVFHLTQSLLLVILQNETNQSRDISSN</sequence>
<dbReference type="AlphaFoldDB" id="K9YT19"/>
<evidence type="ECO:0000313" key="8">
    <source>
        <dbReference type="EMBL" id="AFZ49505.1"/>
    </source>
</evidence>
<evidence type="ECO:0000256" key="4">
    <source>
        <dbReference type="ARBA" id="ARBA00022747"/>
    </source>
</evidence>
<dbReference type="STRING" id="13035.Dacsa_0749"/>
<dbReference type="InterPro" id="IPR029063">
    <property type="entry name" value="SAM-dependent_MTases_sf"/>
</dbReference>
<dbReference type="PANTHER" id="PTHR46098">
    <property type="entry name" value="TRNA (CYTOSINE(38)-C(5))-METHYLTRANSFERASE"/>
    <property type="match status" value="1"/>
</dbReference>
<dbReference type="eggNOG" id="COG0270">
    <property type="taxonomic scope" value="Bacteria"/>
</dbReference>
<evidence type="ECO:0000256" key="6">
    <source>
        <dbReference type="RuleBase" id="RU000416"/>
    </source>
</evidence>
<organism evidence="8 9">
    <name type="scientific">Dactylococcopsis salina (strain PCC 8305)</name>
    <name type="common">Myxobactron salinum</name>
    <dbReference type="NCBI Taxonomy" id="13035"/>
    <lineage>
        <taxon>Bacteria</taxon>
        <taxon>Bacillati</taxon>
        <taxon>Cyanobacteriota</taxon>
        <taxon>Cyanophyceae</taxon>
        <taxon>Nodosilineales</taxon>
        <taxon>Cymatolegaceae</taxon>
        <taxon>Dactylococcopsis</taxon>
    </lineage>
</organism>
<feature type="active site" evidence="5">
    <location>
        <position position="100"/>
    </location>
</feature>
<name>K9YT19_DACS8</name>
<keyword evidence="1 5" id="KW-0489">Methyltransferase</keyword>
<keyword evidence="9" id="KW-1185">Reference proteome</keyword>
<dbReference type="EC" id="2.1.1.37" evidence="7"/>
<dbReference type="GO" id="GO:0032259">
    <property type="term" value="P:methylation"/>
    <property type="evidence" value="ECO:0007669"/>
    <property type="project" value="UniProtKB-KW"/>
</dbReference>
<proteinExistence type="inferred from homology"/>
<dbReference type="GO" id="GO:0003886">
    <property type="term" value="F:DNA (cytosine-5-)-methyltransferase activity"/>
    <property type="evidence" value="ECO:0007669"/>
    <property type="project" value="UniProtKB-EC"/>
</dbReference>
<dbReference type="GO" id="GO:0009307">
    <property type="term" value="P:DNA restriction-modification system"/>
    <property type="evidence" value="ECO:0007669"/>
    <property type="project" value="UniProtKB-KW"/>
</dbReference>
<keyword evidence="3 5" id="KW-0949">S-adenosyl-L-methionine</keyword>
<evidence type="ECO:0000256" key="1">
    <source>
        <dbReference type="ARBA" id="ARBA00022603"/>
    </source>
</evidence>
<dbReference type="Proteomes" id="UP000010482">
    <property type="component" value="Chromosome"/>
</dbReference>
<evidence type="ECO:0000256" key="7">
    <source>
        <dbReference type="RuleBase" id="RU000417"/>
    </source>
</evidence>
<dbReference type="PANTHER" id="PTHR46098:SF1">
    <property type="entry name" value="TRNA (CYTOSINE(38)-C(5))-METHYLTRANSFERASE"/>
    <property type="match status" value="1"/>
</dbReference>
<dbReference type="SUPFAM" id="SSF53335">
    <property type="entry name" value="S-adenosyl-L-methionine-dependent methyltransferases"/>
    <property type="match status" value="1"/>
</dbReference>
<dbReference type="InterPro" id="IPR001525">
    <property type="entry name" value="C5_MeTfrase"/>
</dbReference>
<dbReference type="Pfam" id="PF00145">
    <property type="entry name" value="DNA_methylase"/>
    <property type="match status" value="1"/>
</dbReference>
<evidence type="ECO:0000313" key="9">
    <source>
        <dbReference type="Proteomes" id="UP000010482"/>
    </source>
</evidence>
<dbReference type="EMBL" id="CP003944">
    <property type="protein sequence ID" value="AFZ49505.1"/>
    <property type="molecule type" value="Genomic_DNA"/>
</dbReference>
<dbReference type="PROSITE" id="PS51679">
    <property type="entry name" value="SAM_MT_C5"/>
    <property type="match status" value="1"/>
</dbReference>
<dbReference type="PATRIC" id="fig|13035.3.peg.833"/>
<gene>
    <name evidence="8" type="ORF">Dacsa_0749</name>
</gene>
<dbReference type="PRINTS" id="PR00105">
    <property type="entry name" value="C5METTRFRASE"/>
</dbReference>
<reference evidence="8" key="1">
    <citation type="submission" date="2012-04" db="EMBL/GenBank/DDBJ databases">
        <title>Finished genome of Dactylococcopsis salina PCC 8305.</title>
        <authorList>
            <consortium name="US DOE Joint Genome Institute"/>
            <person name="Gugger M."/>
            <person name="Coursin T."/>
            <person name="Rippka R."/>
            <person name="Tandeau De Marsac N."/>
            <person name="Huntemann M."/>
            <person name="Wei C.-L."/>
            <person name="Han J."/>
            <person name="Detter J.C."/>
            <person name="Han C."/>
            <person name="Tapia R."/>
            <person name="Daligault H."/>
            <person name="Chen A."/>
            <person name="Krypides N."/>
            <person name="Mavromatis K."/>
            <person name="Markowitz V."/>
            <person name="Szeto E."/>
            <person name="Ivanova N."/>
            <person name="Ovchinnikova G."/>
            <person name="Pagani I."/>
            <person name="Pati A."/>
            <person name="Goodwin L."/>
            <person name="Peters L."/>
            <person name="Pitluck S."/>
            <person name="Woyke T."/>
            <person name="Kerfeld C."/>
        </authorList>
    </citation>
    <scope>NUCLEOTIDE SEQUENCE [LARGE SCALE GENOMIC DNA]</scope>
    <source>
        <strain evidence="8">PCC 8305</strain>
    </source>
</reference>
<evidence type="ECO:0000256" key="2">
    <source>
        <dbReference type="ARBA" id="ARBA00022679"/>
    </source>
</evidence>
<dbReference type="REBASE" id="58342">
    <property type="entry name" value="M.Dsa8305ORF749P"/>
</dbReference>
<evidence type="ECO:0000256" key="3">
    <source>
        <dbReference type="ARBA" id="ARBA00022691"/>
    </source>
</evidence>